<dbReference type="Gene3D" id="3.40.30.10">
    <property type="entry name" value="Glutaredoxin"/>
    <property type="match status" value="1"/>
</dbReference>
<evidence type="ECO:0000256" key="1">
    <source>
        <dbReference type="SAM" id="SignalP"/>
    </source>
</evidence>
<feature type="signal peptide" evidence="1">
    <location>
        <begin position="1"/>
        <end position="21"/>
    </location>
</feature>
<protein>
    <submittedName>
        <fullName evidence="3">TlpA family protein disulfide reductase</fullName>
    </submittedName>
</protein>
<dbReference type="PANTHER" id="PTHR42852">
    <property type="entry name" value="THIOL:DISULFIDE INTERCHANGE PROTEIN DSBE"/>
    <property type="match status" value="1"/>
</dbReference>
<dbReference type="CDD" id="cd02966">
    <property type="entry name" value="TlpA_like_family"/>
    <property type="match status" value="1"/>
</dbReference>
<keyword evidence="1" id="KW-0732">Signal</keyword>
<accession>A0A3E4Z8I6</accession>
<evidence type="ECO:0000259" key="2">
    <source>
        <dbReference type="PROSITE" id="PS51352"/>
    </source>
</evidence>
<dbReference type="AlphaFoldDB" id="A0A3E4Z8I6"/>
<evidence type="ECO:0000313" key="3">
    <source>
        <dbReference type="EMBL" id="RGM91333.1"/>
    </source>
</evidence>
<dbReference type="EMBL" id="QSTW01000009">
    <property type="protein sequence ID" value="RGM91333.1"/>
    <property type="molecule type" value="Genomic_DNA"/>
</dbReference>
<dbReference type="GO" id="GO:0016209">
    <property type="term" value="F:antioxidant activity"/>
    <property type="evidence" value="ECO:0007669"/>
    <property type="project" value="InterPro"/>
</dbReference>
<dbReference type="InterPro" id="IPR013766">
    <property type="entry name" value="Thioredoxin_domain"/>
</dbReference>
<name>A0A3E4Z8I6_9BACT</name>
<gene>
    <name evidence="3" type="ORF">DXB87_08540</name>
</gene>
<dbReference type="Proteomes" id="UP000260814">
    <property type="component" value="Unassembled WGS sequence"/>
</dbReference>
<dbReference type="SUPFAM" id="SSF52833">
    <property type="entry name" value="Thioredoxin-like"/>
    <property type="match status" value="1"/>
</dbReference>
<feature type="chain" id="PRO_5017788347" evidence="1">
    <location>
        <begin position="22"/>
        <end position="251"/>
    </location>
</feature>
<organism evidence="3">
    <name type="scientific">Phocaeicola plebeius</name>
    <dbReference type="NCBI Taxonomy" id="310297"/>
    <lineage>
        <taxon>Bacteria</taxon>
        <taxon>Pseudomonadati</taxon>
        <taxon>Bacteroidota</taxon>
        <taxon>Bacteroidia</taxon>
        <taxon>Bacteroidales</taxon>
        <taxon>Bacteroidaceae</taxon>
        <taxon>Phocaeicola</taxon>
    </lineage>
</organism>
<dbReference type="GO" id="GO:0016491">
    <property type="term" value="F:oxidoreductase activity"/>
    <property type="evidence" value="ECO:0007669"/>
    <property type="project" value="InterPro"/>
</dbReference>
<comment type="caution">
    <text evidence="3">The sequence shown here is derived from an EMBL/GenBank/DDBJ whole genome shotgun (WGS) entry which is preliminary data.</text>
</comment>
<dbReference type="InterPro" id="IPR050553">
    <property type="entry name" value="Thioredoxin_ResA/DsbE_sf"/>
</dbReference>
<reference evidence="3" key="1">
    <citation type="submission" date="2018-08" db="EMBL/GenBank/DDBJ databases">
        <title>A genome reference for cultivated species of the human gut microbiota.</title>
        <authorList>
            <person name="Zou Y."/>
            <person name="Xue W."/>
            <person name="Luo G."/>
        </authorList>
    </citation>
    <scope>NUCLEOTIDE SEQUENCE [LARGE SCALE GENOMIC DNA]</scope>
    <source>
        <strain evidence="3">OM06-2</strain>
    </source>
</reference>
<dbReference type="Pfam" id="PF00578">
    <property type="entry name" value="AhpC-TSA"/>
    <property type="match status" value="1"/>
</dbReference>
<sequence length="251" mass="28652">MKKRMLLMTWLLCGLMLPSWGQTESKKEPKLLVDGCFFMEMPSELNGAKLKMAVLKNEDGRKMMLVTGVKLSESSKKYAVPQSEVEDADYWLEKAKGSIKFMSMITHTSKLAMKEGERIKPFSVQATDGTRWTDRNTLGRPLVLNFWYTGCGPCIREMSELSKWLDACPDVNYLAVTWNTPEQIQKIVERQGFRFRQIAGDSVLWKMFGVQQTPTTVVLDKQGVVRKITIGTNQQKRDELLKTIRQLSAGK</sequence>
<dbReference type="InterPro" id="IPR000866">
    <property type="entry name" value="AhpC/TSA"/>
</dbReference>
<dbReference type="InterPro" id="IPR036249">
    <property type="entry name" value="Thioredoxin-like_sf"/>
</dbReference>
<dbReference type="PANTHER" id="PTHR42852:SF17">
    <property type="entry name" value="THIOREDOXIN-LIKE PROTEIN HI_1115"/>
    <property type="match status" value="1"/>
</dbReference>
<feature type="domain" description="Thioredoxin" evidence="2">
    <location>
        <begin position="113"/>
        <end position="249"/>
    </location>
</feature>
<dbReference type="PROSITE" id="PS51352">
    <property type="entry name" value="THIOREDOXIN_2"/>
    <property type="match status" value="1"/>
</dbReference>
<proteinExistence type="predicted"/>